<keyword evidence="1" id="KW-0472">Membrane</keyword>
<feature type="domain" description="ABM" evidence="2">
    <location>
        <begin position="101"/>
        <end position="164"/>
    </location>
</feature>
<dbReference type="SUPFAM" id="SSF54909">
    <property type="entry name" value="Dimeric alpha+beta barrel"/>
    <property type="match status" value="1"/>
</dbReference>
<name>A0A5Q5CAT6_MYCSJ</name>
<dbReference type="Gene3D" id="3.30.70.100">
    <property type="match status" value="1"/>
</dbReference>
<dbReference type="GO" id="GO:0004497">
    <property type="term" value="F:monooxygenase activity"/>
    <property type="evidence" value="ECO:0007669"/>
    <property type="project" value="UniProtKB-KW"/>
</dbReference>
<keyword evidence="1" id="KW-0812">Transmembrane</keyword>
<dbReference type="EMBL" id="CP000580">
    <property type="protein sequence ID" value="ABN96273.1"/>
    <property type="molecule type" value="Genomic_DNA"/>
</dbReference>
<evidence type="ECO:0000313" key="3">
    <source>
        <dbReference type="EMBL" id="ABN96273.1"/>
    </source>
</evidence>
<dbReference type="InterPro" id="IPR038762">
    <property type="entry name" value="ABM_predict"/>
</dbReference>
<gene>
    <name evidence="3" type="ordered locus">Mjls_0461</name>
</gene>
<dbReference type="PANTHER" id="PTHR40057:SF1">
    <property type="entry name" value="SLR1162 PROTEIN"/>
    <property type="match status" value="1"/>
</dbReference>
<proteinExistence type="predicted"/>
<feature type="transmembrane region" description="Helical" evidence="1">
    <location>
        <begin position="209"/>
        <end position="227"/>
    </location>
</feature>
<dbReference type="InterPro" id="IPR011008">
    <property type="entry name" value="Dimeric_a/b-barrel"/>
</dbReference>
<keyword evidence="3" id="KW-0503">Monooxygenase</keyword>
<keyword evidence="3" id="KW-0560">Oxidoreductase</keyword>
<dbReference type="AlphaFoldDB" id="A0A5Q5CAT6"/>
<evidence type="ECO:0000259" key="2">
    <source>
        <dbReference type="Pfam" id="PF03992"/>
    </source>
</evidence>
<reference evidence="3" key="1">
    <citation type="submission" date="2007-02" db="EMBL/GenBank/DDBJ databases">
        <title>Complete sequence of Mycobacterium sp. JLS.</title>
        <authorList>
            <consortium name="US DOE Joint Genome Institute"/>
            <person name="Copeland A."/>
            <person name="Lucas S."/>
            <person name="Lapidus A."/>
            <person name="Barry K."/>
            <person name="Detter J.C."/>
            <person name="Glavina del Rio T."/>
            <person name="Hammon N."/>
            <person name="Israni S."/>
            <person name="Dalin E."/>
            <person name="Tice H."/>
            <person name="Pitluck S."/>
            <person name="Chain P."/>
            <person name="Malfatti S."/>
            <person name="Shin M."/>
            <person name="Vergez L."/>
            <person name="Schmutz J."/>
            <person name="Larimer F."/>
            <person name="Land M."/>
            <person name="Hauser L."/>
            <person name="Kyrpides N."/>
            <person name="Mikhailova N."/>
            <person name="Miller C.D."/>
            <person name="Anderson A.J."/>
            <person name="Sims R.C."/>
            <person name="Richardson P."/>
        </authorList>
    </citation>
    <scope>NUCLEOTIDE SEQUENCE [LARGE SCALE GENOMIC DNA]</scope>
    <source>
        <strain evidence="3">JLS</strain>
    </source>
</reference>
<feature type="transmembrane region" description="Helical" evidence="1">
    <location>
        <begin position="239"/>
        <end position="258"/>
    </location>
</feature>
<organism evidence="3">
    <name type="scientific">Mycobacterium sp. (strain JLS)</name>
    <dbReference type="NCBI Taxonomy" id="164757"/>
    <lineage>
        <taxon>Bacteria</taxon>
        <taxon>Bacillati</taxon>
        <taxon>Actinomycetota</taxon>
        <taxon>Actinomycetes</taxon>
        <taxon>Mycobacteriales</taxon>
        <taxon>Mycobacteriaceae</taxon>
        <taxon>Mycobacterium</taxon>
    </lineage>
</organism>
<keyword evidence="1" id="KW-1133">Transmembrane helix</keyword>
<evidence type="ECO:0000256" key="1">
    <source>
        <dbReference type="SAM" id="Phobius"/>
    </source>
</evidence>
<protein>
    <submittedName>
        <fullName evidence="3">Antibiotic biosynthesis monooxygenase</fullName>
    </submittedName>
</protein>
<dbReference type="InterPro" id="IPR007138">
    <property type="entry name" value="ABM_dom"/>
</dbReference>
<dbReference type="PANTHER" id="PTHR40057">
    <property type="entry name" value="SLR1162 PROTEIN"/>
    <property type="match status" value="1"/>
</dbReference>
<accession>A0A5Q5CAT6</accession>
<feature type="transmembrane region" description="Helical" evidence="1">
    <location>
        <begin position="279"/>
        <end position="304"/>
    </location>
</feature>
<sequence>MATAVTVFHPSDGQARFAAFVDAFVESARGMAGFVAACTSLADFEPAVAVTFADGGSLERWLDCSGHAEALRFGQELGFWRAATPMVLADDAPPPAGVAAFRHDVADGREDEFLATQRCLGIAVADAPGYEGTALFPPDDAGRWLSVVRFRSDRRLADWLSSARRAEALPELRSTLVEDFSSLAQTTPFGTTVRVDDGRLRMTPNWKSAMMVMLVLYPTVMLLSRFLGPVLDGWSVQPWLALWLSQVASVVLMQWWLMPAATGLFRRWLDPVDGAGRTTTLRGAAVVVAVYALTLALFASVAWLQYWDHP</sequence>
<dbReference type="Pfam" id="PF03992">
    <property type="entry name" value="ABM"/>
    <property type="match status" value="1"/>
</dbReference>
<dbReference type="KEGG" id="mjl:Mjls_0461"/>